<sequence>MEAVIHKVGQIGVPVNDLKRAITFYQEKLRLNLLFQTGNMAFFECNGLRLLLDLPENEASAHPSSVIYFQVEDIQKAHQEMAGRGVSFISAPHLIARMGQRETWMAFFTDTEGNTHAFMSELDV</sequence>
<comment type="caution">
    <text evidence="2">The sequence shown here is derived from an EMBL/GenBank/DDBJ whole genome shotgun (WGS) entry which is preliminary data.</text>
</comment>
<feature type="domain" description="VOC" evidence="1">
    <location>
        <begin position="7"/>
        <end position="121"/>
    </location>
</feature>
<dbReference type="AlphaFoldDB" id="A0A0V8J454"/>
<protein>
    <submittedName>
        <fullName evidence="2">Glyoxalase</fullName>
    </submittedName>
</protein>
<name>A0A0V8J454_9BACL</name>
<dbReference type="RefSeq" id="WP_061973197.1">
    <property type="nucleotide sequence ID" value="NZ_FMAV01000003.1"/>
</dbReference>
<dbReference type="InterPro" id="IPR004360">
    <property type="entry name" value="Glyas_Fos-R_dOase_dom"/>
</dbReference>
<gene>
    <name evidence="2" type="ORF">AS030_15635</name>
</gene>
<evidence type="ECO:0000313" key="2">
    <source>
        <dbReference type="EMBL" id="KSU81721.1"/>
    </source>
</evidence>
<accession>A0A0V8J454</accession>
<dbReference type="InterPro" id="IPR037523">
    <property type="entry name" value="VOC_core"/>
</dbReference>
<keyword evidence="3" id="KW-1185">Reference proteome</keyword>
<dbReference type="Proteomes" id="UP000054099">
    <property type="component" value="Unassembled WGS sequence"/>
</dbReference>
<organism evidence="2 3">
    <name type="scientific">Fictibacillus enclensis</name>
    <dbReference type="NCBI Taxonomy" id="1017270"/>
    <lineage>
        <taxon>Bacteria</taxon>
        <taxon>Bacillati</taxon>
        <taxon>Bacillota</taxon>
        <taxon>Bacilli</taxon>
        <taxon>Bacillales</taxon>
        <taxon>Fictibacillaceae</taxon>
        <taxon>Fictibacillus</taxon>
    </lineage>
</organism>
<dbReference type="Pfam" id="PF00903">
    <property type="entry name" value="Glyoxalase"/>
    <property type="match status" value="1"/>
</dbReference>
<dbReference type="Gene3D" id="3.10.180.10">
    <property type="entry name" value="2,3-Dihydroxybiphenyl 1,2-Dioxygenase, domain 1"/>
    <property type="match status" value="1"/>
</dbReference>
<reference evidence="2 3" key="1">
    <citation type="journal article" date="2014" name="Antonie Van Leeuwenhoek">
        <title>Fictibacillus enclensis sp. nov., isolated from marine sediment.</title>
        <authorList>
            <person name="Dastager S.G."/>
            <person name="Mawlankar R."/>
            <person name="Srinivasan K."/>
            <person name="Tang S.K."/>
            <person name="Lee J.C."/>
            <person name="Ramana V.V."/>
            <person name="Shouche Y.S."/>
        </authorList>
    </citation>
    <scope>NUCLEOTIDE SEQUENCE [LARGE SCALE GENOMIC DNA]</scope>
    <source>
        <strain evidence="2 3">NIO-1003</strain>
    </source>
</reference>
<evidence type="ECO:0000259" key="1">
    <source>
        <dbReference type="PROSITE" id="PS51819"/>
    </source>
</evidence>
<dbReference type="EMBL" id="LNQN01000005">
    <property type="protein sequence ID" value="KSU81721.1"/>
    <property type="molecule type" value="Genomic_DNA"/>
</dbReference>
<evidence type="ECO:0000313" key="3">
    <source>
        <dbReference type="Proteomes" id="UP000054099"/>
    </source>
</evidence>
<dbReference type="SUPFAM" id="SSF54593">
    <property type="entry name" value="Glyoxalase/Bleomycin resistance protein/Dihydroxybiphenyl dioxygenase"/>
    <property type="match status" value="1"/>
</dbReference>
<dbReference type="InterPro" id="IPR029068">
    <property type="entry name" value="Glyas_Bleomycin-R_OHBP_Dase"/>
</dbReference>
<proteinExistence type="predicted"/>
<dbReference type="PROSITE" id="PS51819">
    <property type="entry name" value="VOC"/>
    <property type="match status" value="1"/>
</dbReference>